<evidence type="ECO:0000256" key="4">
    <source>
        <dbReference type="SAM" id="Phobius"/>
    </source>
</evidence>
<keyword evidence="4" id="KW-0812">Transmembrane</keyword>
<evidence type="ECO:0000313" key="5">
    <source>
        <dbReference type="EMBL" id="KKZ11065.1"/>
    </source>
</evidence>
<dbReference type="SUPFAM" id="SSF48452">
    <property type="entry name" value="TPR-like"/>
    <property type="match status" value="1"/>
</dbReference>
<evidence type="ECO:0000256" key="2">
    <source>
        <dbReference type="ARBA" id="ARBA00022803"/>
    </source>
</evidence>
<name>A0A0G2HJK2_9SYNE</name>
<feature type="repeat" description="TPR" evidence="3">
    <location>
        <begin position="92"/>
        <end position="125"/>
    </location>
</feature>
<dbReference type="PROSITE" id="PS50005">
    <property type="entry name" value="TPR"/>
    <property type="match status" value="2"/>
</dbReference>
<evidence type="ECO:0000256" key="1">
    <source>
        <dbReference type="ARBA" id="ARBA00022737"/>
    </source>
</evidence>
<comment type="caution">
    <text evidence="5">The sequence shown here is derived from an EMBL/GenBank/DDBJ whole genome shotgun (WGS) entry which is preliminary data.</text>
</comment>
<sequence>MDSPLPSLYLVGLVVLLAILSIVVGIQVWKVRRDEATLQRLQQEIGDRKVADPVKLYELGSVQLRKRLFPQAVTTLGEAVQRAGREPREGQALIHNALGYALAAQKQHTEAIRHYRKALEAKPDYPVALNNLGHALEQQQRQKEAAKAYAQTLALDAGNAIAKRRLQRLEKAQASTLDQ</sequence>
<dbReference type="PANTHER" id="PTHR44943">
    <property type="entry name" value="CELLULOSE SYNTHASE OPERON PROTEIN C"/>
    <property type="match status" value="1"/>
</dbReference>
<reference evidence="5 6" key="1">
    <citation type="submission" date="2015-01" db="EMBL/GenBank/DDBJ databases">
        <title>Lifestyle Evolution in Cyanobacterial Symbionts of Sponges.</title>
        <authorList>
            <person name="Burgsdorf I."/>
            <person name="Slaby B.M."/>
            <person name="Handley K.M."/>
            <person name="Haber M."/>
            <person name="Blom J."/>
            <person name="Marshall C.W."/>
            <person name="Gilbert J.A."/>
            <person name="Hentschel U."/>
            <person name="Steindler L."/>
        </authorList>
    </citation>
    <scope>NUCLEOTIDE SEQUENCE [LARGE SCALE GENOMIC DNA]</scope>
    <source>
        <strain evidence="5">SP3</strain>
    </source>
</reference>
<accession>A0A0G2HJK2</accession>
<keyword evidence="4" id="KW-0472">Membrane</keyword>
<proteinExistence type="predicted"/>
<evidence type="ECO:0000313" key="6">
    <source>
        <dbReference type="Proteomes" id="UP000035067"/>
    </source>
</evidence>
<organism evidence="5 6">
    <name type="scientific">Candidatus Synechococcus spongiarum SP3</name>
    <dbReference type="NCBI Taxonomy" id="1604020"/>
    <lineage>
        <taxon>Bacteria</taxon>
        <taxon>Bacillati</taxon>
        <taxon>Cyanobacteriota</taxon>
        <taxon>Cyanophyceae</taxon>
        <taxon>Synechococcales</taxon>
        <taxon>Synechococcaceae</taxon>
        <taxon>Synechococcus</taxon>
    </lineage>
</organism>
<feature type="transmembrane region" description="Helical" evidence="4">
    <location>
        <begin position="6"/>
        <end position="29"/>
    </location>
</feature>
<dbReference type="InterPro" id="IPR011990">
    <property type="entry name" value="TPR-like_helical_dom_sf"/>
</dbReference>
<keyword evidence="4" id="KW-1133">Transmembrane helix</keyword>
<evidence type="ECO:0000256" key="3">
    <source>
        <dbReference type="PROSITE-ProRule" id="PRU00339"/>
    </source>
</evidence>
<dbReference type="PATRIC" id="fig|1604020.3.peg.1772"/>
<feature type="repeat" description="TPR" evidence="3">
    <location>
        <begin position="126"/>
        <end position="159"/>
    </location>
</feature>
<protein>
    <submittedName>
        <fullName evidence="5">Uncharacterized protein</fullName>
    </submittedName>
</protein>
<gene>
    <name evidence="5" type="ORF">TE42_08760</name>
</gene>
<dbReference type="InterPro" id="IPR051685">
    <property type="entry name" value="Ycf3/AcsC/BcsC/TPR_MFPF"/>
</dbReference>
<dbReference type="PANTHER" id="PTHR44943:SF8">
    <property type="entry name" value="TPR REPEAT-CONTAINING PROTEIN MJ0263"/>
    <property type="match status" value="1"/>
</dbReference>
<dbReference type="AlphaFoldDB" id="A0A0G2HJK2"/>
<dbReference type="InterPro" id="IPR019734">
    <property type="entry name" value="TPR_rpt"/>
</dbReference>
<dbReference type="Gene3D" id="1.25.40.10">
    <property type="entry name" value="Tetratricopeptide repeat domain"/>
    <property type="match status" value="1"/>
</dbReference>
<dbReference type="SMART" id="SM00028">
    <property type="entry name" value="TPR"/>
    <property type="match status" value="3"/>
</dbReference>
<dbReference type="Proteomes" id="UP000035067">
    <property type="component" value="Unassembled WGS sequence"/>
</dbReference>
<keyword evidence="1" id="KW-0677">Repeat</keyword>
<dbReference type="Pfam" id="PF13414">
    <property type="entry name" value="TPR_11"/>
    <property type="match status" value="1"/>
</dbReference>
<dbReference type="EMBL" id="JXQG01000064">
    <property type="protein sequence ID" value="KKZ11065.1"/>
    <property type="molecule type" value="Genomic_DNA"/>
</dbReference>
<keyword evidence="2 3" id="KW-0802">TPR repeat</keyword>